<gene>
    <name evidence="6" type="ORF">COO20_05260</name>
</gene>
<dbReference type="PROSITE" id="PS50931">
    <property type="entry name" value="HTH_LYSR"/>
    <property type="match status" value="1"/>
</dbReference>
<evidence type="ECO:0000313" key="6">
    <source>
        <dbReference type="EMBL" id="PKR55568.1"/>
    </source>
</evidence>
<dbReference type="Gene3D" id="1.10.10.10">
    <property type="entry name" value="Winged helix-like DNA-binding domain superfamily/Winged helix DNA-binding domain"/>
    <property type="match status" value="1"/>
</dbReference>
<dbReference type="Gene3D" id="3.40.190.290">
    <property type="match status" value="1"/>
</dbReference>
<accession>A0A2N3KYF5</accession>
<dbReference type="OrthoDB" id="9812435at2"/>
<dbReference type="InterPro" id="IPR036390">
    <property type="entry name" value="WH_DNA-bd_sf"/>
</dbReference>
<evidence type="ECO:0000313" key="7">
    <source>
        <dbReference type="Proteomes" id="UP000233597"/>
    </source>
</evidence>
<keyword evidence="3" id="KW-0238">DNA-binding</keyword>
<dbReference type="AlphaFoldDB" id="A0A2N3KYF5"/>
<dbReference type="GO" id="GO:0003700">
    <property type="term" value="F:DNA-binding transcription factor activity"/>
    <property type="evidence" value="ECO:0007669"/>
    <property type="project" value="InterPro"/>
</dbReference>
<keyword evidence="4" id="KW-0804">Transcription</keyword>
<comment type="caution">
    <text evidence="6">The sequence shown here is derived from an EMBL/GenBank/DDBJ whole genome shotgun (WGS) entry which is preliminary data.</text>
</comment>
<dbReference type="InterPro" id="IPR058163">
    <property type="entry name" value="LysR-type_TF_proteobact-type"/>
</dbReference>
<protein>
    <submittedName>
        <fullName evidence="6">LysR family transcriptional regulator</fullName>
    </submittedName>
</protein>
<name>A0A2N3KYF5_9PROT</name>
<dbReference type="GO" id="GO:0043565">
    <property type="term" value="F:sequence-specific DNA binding"/>
    <property type="evidence" value="ECO:0007669"/>
    <property type="project" value="TreeGrafter"/>
</dbReference>
<dbReference type="SUPFAM" id="SSF46785">
    <property type="entry name" value="Winged helix' DNA-binding domain"/>
    <property type="match status" value="1"/>
</dbReference>
<dbReference type="EMBL" id="NWTK01000002">
    <property type="protein sequence ID" value="PKR55568.1"/>
    <property type="molecule type" value="Genomic_DNA"/>
</dbReference>
<dbReference type="InterPro" id="IPR005119">
    <property type="entry name" value="LysR_subst-bd"/>
</dbReference>
<proteinExistence type="inferred from homology"/>
<dbReference type="InterPro" id="IPR000847">
    <property type="entry name" value="LysR_HTH_N"/>
</dbReference>
<organism evidence="6 7">
    <name type="scientific">Thalassospira marina</name>
    <dbReference type="NCBI Taxonomy" id="2048283"/>
    <lineage>
        <taxon>Bacteria</taxon>
        <taxon>Pseudomonadati</taxon>
        <taxon>Pseudomonadota</taxon>
        <taxon>Alphaproteobacteria</taxon>
        <taxon>Rhodospirillales</taxon>
        <taxon>Thalassospiraceae</taxon>
        <taxon>Thalassospira</taxon>
    </lineage>
</organism>
<dbReference type="CDD" id="cd08474">
    <property type="entry name" value="PBP2_CrgA_like_5"/>
    <property type="match status" value="1"/>
</dbReference>
<dbReference type="Proteomes" id="UP000233597">
    <property type="component" value="Unassembled WGS sequence"/>
</dbReference>
<evidence type="ECO:0000256" key="2">
    <source>
        <dbReference type="ARBA" id="ARBA00023015"/>
    </source>
</evidence>
<dbReference type="SUPFAM" id="SSF53850">
    <property type="entry name" value="Periplasmic binding protein-like II"/>
    <property type="match status" value="1"/>
</dbReference>
<dbReference type="Pfam" id="PF03466">
    <property type="entry name" value="LysR_substrate"/>
    <property type="match status" value="1"/>
</dbReference>
<evidence type="ECO:0000256" key="3">
    <source>
        <dbReference type="ARBA" id="ARBA00023125"/>
    </source>
</evidence>
<dbReference type="InterPro" id="IPR036388">
    <property type="entry name" value="WH-like_DNA-bd_sf"/>
</dbReference>
<reference evidence="6 7" key="1">
    <citation type="submission" date="2017-09" db="EMBL/GenBank/DDBJ databases">
        <title>Biodiversity and function of Thalassospira species in the particle-attached aromatic-hydrocarbon-degrading consortia from the surface seawater of the South China Sea.</title>
        <authorList>
            <person name="Dong C."/>
            <person name="Liu R."/>
            <person name="Shao Z."/>
        </authorList>
    </citation>
    <scope>NUCLEOTIDE SEQUENCE [LARGE SCALE GENOMIC DNA]</scope>
    <source>
        <strain evidence="6 7">CSC1P2</strain>
    </source>
</reference>
<evidence type="ECO:0000256" key="4">
    <source>
        <dbReference type="ARBA" id="ARBA00023163"/>
    </source>
</evidence>
<dbReference type="Pfam" id="PF00126">
    <property type="entry name" value="HTH_1"/>
    <property type="match status" value="1"/>
</dbReference>
<dbReference type="PANTHER" id="PTHR30537:SF1">
    <property type="entry name" value="HTH-TYPE TRANSCRIPTIONAL REGULATOR PGRR"/>
    <property type="match status" value="1"/>
</dbReference>
<keyword evidence="2" id="KW-0805">Transcription regulation</keyword>
<sequence>MNKGGLLELHGVVAVAAHRNFRAAAAELGLSPSALSHAISSLEQRLGVRLFNRTTRSVSLTEAGSEFVERISPALGDISDAMEIANKFRQKPRGTLRLNTSEGSARLFLMPVVARYIAQYPDMHVDIVTDGKLVDIVAGGFDAGIRLLETVPQDMIAIPCGPPEQFVIVASPGYLQNCGKPAPQNPADLAAHACLRLRLPSGKIYRWEFEKRDQQIEIDVSGPITLDSSNMIVEAAIADCGIAYVTRHQASPHLKTGELVQLMPDWTPPFPGLHLYYPGHRHVPAGLRAFIDVLKACITTKPDSPAPYTGIASR</sequence>
<dbReference type="GO" id="GO:0006351">
    <property type="term" value="P:DNA-templated transcription"/>
    <property type="evidence" value="ECO:0007669"/>
    <property type="project" value="TreeGrafter"/>
</dbReference>
<dbReference type="PANTHER" id="PTHR30537">
    <property type="entry name" value="HTH-TYPE TRANSCRIPTIONAL REGULATOR"/>
    <property type="match status" value="1"/>
</dbReference>
<dbReference type="RefSeq" id="WP_101264616.1">
    <property type="nucleotide sequence ID" value="NZ_NWTK01000002.1"/>
</dbReference>
<evidence type="ECO:0000256" key="1">
    <source>
        <dbReference type="ARBA" id="ARBA00009437"/>
    </source>
</evidence>
<dbReference type="FunFam" id="1.10.10.10:FF:000001">
    <property type="entry name" value="LysR family transcriptional regulator"/>
    <property type="match status" value="1"/>
</dbReference>
<evidence type="ECO:0000259" key="5">
    <source>
        <dbReference type="PROSITE" id="PS50931"/>
    </source>
</evidence>
<comment type="similarity">
    <text evidence="1">Belongs to the LysR transcriptional regulatory family.</text>
</comment>
<feature type="domain" description="HTH lysR-type" evidence="5">
    <location>
        <begin position="13"/>
        <end position="61"/>
    </location>
</feature>
<dbReference type="PRINTS" id="PR00039">
    <property type="entry name" value="HTHLYSR"/>
</dbReference>